<feature type="domain" description="Response regulatory" evidence="12">
    <location>
        <begin position="1089"/>
        <end position="1206"/>
    </location>
</feature>
<dbReference type="Proteomes" id="UP000014174">
    <property type="component" value="Unassembled WGS sequence"/>
</dbReference>
<dbReference type="InterPro" id="IPR003018">
    <property type="entry name" value="GAF"/>
</dbReference>
<sequence length="1211" mass="136292">MYNKVNNNLRIGYGLSILLLLISSLASYLSINSLVKSTNMVNHTNTVILELENTLSLLKDAETGQRGYLLTGLNQFLDPYKNANSRISGHLQRLKSLISDNPAQVIKCIQLQETVNKRLKHLAQVIESKNQQKHIDPKEMLIGRSLMLEARAVVLSMENTERILLAQRTKRMDIFQVYTPALIIIAALLSLIITIISYMRAQKDLLKRAKLYNELKETDDHTAKRLAIIEDIAKKIALGDFSTRVEDENDADSLGSLSLSLNKMAESLDLSFKSLSDKEWLQAGIASLNERMIGEIDTKPLTQAILEHIIKYTNSSVGALYILQDEENLELTASYALASDYKKQIIKIGDGIVGQCATNKEKIHLSDIQETDMVISFASSTIRPNNIIAFPILFENHIKGVIELGSVNTFSNLDFEYFDSVSHSSGIVIHTAQNRSKLQELLEETQAQTEELQAQHSELENLNTELEAQAQKLQASEEELRVQQEELLQANQELEERSKVLEEKNQLIVERNLDIQKKSEELEQSTKYKSEFLANMSHELRTPLNSILLLSRLLSENTEQNLNEDQIEYGRVIHSSGNGLLSLIDEILDLSKIEAGKMELEYQNTAVKDIMLDLKSLFGPIAKEKSLELNMHVDSDIPEIIRIDKMRFEQVIKNLLSNALKFTARGSVLMNVTSSNKRGFINFSVKDTGIGIAKDKQNHVFEAFQQADGSTRRKYGGTGLGLSISRELVKLQGGELLIASEPGKGSEFTVVIPIHPELIIKEDNAINEIYEDKIAATIPEEIAQPKSEINERERKKYLSEIIPHDLEDDRNTITNQDKVILIVEDDTNFAKALLEYTRKNKYKGIVAVRGDQGITLAQQYKPVAILLDIQLPIKDGWEVMEELKANPKTKHIPVHIMSSMQVKRESLLKGAIDFINKPVALEQMQHMFASIENALTKDLKKVLIIEENSQHARALAYFLDTYQINSEIKESIADGVNALQKKEVDCVILDMGIPDMNAYVTLETVKKTPGLENLPIIIFTGKNLSKAEESKIKLYADSIVMKTAHSYQRILDEVALFLHLVEEKHPLGNATASVIKNAVALNEILKNKTVLIADDDVRNIFSLTKALEQLKMKVVSATDGKEALIVLKENPQTDVVLMDMMMPEMDGYESIIQIRRDPKFKSLPILAVTAKAMVGDREKCINAGASDYISKPVDIDQLISLLRVWLYDKYL</sequence>
<evidence type="ECO:0000259" key="13">
    <source>
        <dbReference type="PROSITE" id="PS50885"/>
    </source>
</evidence>
<dbReference type="AlphaFoldDB" id="R9H4F5"/>
<dbReference type="CDD" id="cd17546">
    <property type="entry name" value="REC_hyHK_CKI1_RcsC-like"/>
    <property type="match status" value="1"/>
</dbReference>
<dbReference type="InterPro" id="IPR003594">
    <property type="entry name" value="HATPase_dom"/>
</dbReference>
<dbReference type="InterPro" id="IPR003661">
    <property type="entry name" value="HisK_dim/P_dom"/>
</dbReference>
<dbReference type="InterPro" id="IPR001789">
    <property type="entry name" value="Sig_transdc_resp-reg_receiver"/>
</dbReference>
<dbReference type="Gene3D" id="3.30.450.40">
    <property type="match status" value="1"/>
</dbReference>
<dbReference type="SUPFAM" id="SSF55874">
    <property type="entry name" value="ATPase domain of HSP90 chaperone/DNA topoisomerase II/histidine kinase"/>
    <property type="match status" value="1"/>
</dbReference>
<dbReference type="CDD" id="cd00156">
    <property type="entry name" value="REC"/>
    <property type="match status" value="1"/>
</dbReference>
<dbReference type="Pfam" id="PF13185">
    <property type="entry name" value="GAF_2"/>
    <property type="match status" value="1"/>
</dbReference>
<dbReference type="SUPFAM" id="SSF55781">
    <property type="entry name" value="GAF domain-like"/>
    <property type="match status" value="1"/>
</dbReference>
<feature type="transmembrane region" description="Helical" evidence="10">
    <location>
        <begin position="177"/>
        <end position="199"/>
    </location>
</feature>
<dbReference type="InterPro" id="IPR011006">
    <property type="entry name" value="CheY-like_superfamily"/>
</dbReference>
<name>R9H4F5_9SPHI</name>
<evidence type="ECO:0000256" key="6">
    <source>
        <dbReference type="ARBA" id="ARBA00022777"/>
    </source>
</evidence>
<dbReference type="Gene3D" id="3.40.50.2300">
    <property type="match status" value="3"/>
</dbReference>
<evidence type="ECO:0000256" key="9">
    <source>
        <dbReference type="SAM" id="Coils"/>
    </source>
</evidence>
<keyword evidence="5" id="KW-0808">Transferase</keyword>
<keyword evidence="7" id="KW-0902">Two-component regulatory system</keyword>
<evidence type="ECO:0000256" key="4">
    <source>
        <dbReference type="ARBA" id="ARBA00022553"/>
    </source>
</evidence>
<evidence type="ECO:0000259" key="11">
    <source>
        <dbReference type="PROSITE" id="PS50109"/>
    </source>
</evidence>
<comment type="subcellular location">
    <subcellularLocation>
        <location evidence="2">Membrane</location>
    </subcellularLocation>
</comment>
<dbReference type="OrthoDB" id="9811889at2"/>
<organism evidence="14 15">
    <name type="scientific">Arcticibacter svalbardensis MN12-7</name>
    <dbReference type="NCBI Taxonomy" id="1150600"/>
    <lineage>
        <taxon>Bacteria</taxon>
        <taxon>Pseudomonadati</taxon>
        <taxon>Bacteroidota</taxon>
        <taxon>Sphingobacteriia</taxon>
        <taxon>Sphingobacteriales</taxon>
        <taxon>Sphingobacteriaceae</taxon>
        <taxon>Arcticibacter</taxon>
    </lineage>
</organism>
<dbReference type="PATRIC" id="fig|1150600.3.peg.690"/>
<dbReference type="SMART" id="SM00387">
    <property type="entry name" value="HATPase_c"/>
    <property type="match status" value="1"/>
</dbReference>
<dbReference type="GO" id="GO:0016020">
    <property type="term" value="C:membrane"/>
    <property type="evidence" value="ECO:0007669"/>
    <property type="project" value="UniProtKB-SubCell"/>
</dbReference>
<dbReference type="InterPro" id="IPR036097">
    <property type="entry name" value="HisK_dim/P_sf"/>
</dbReference>
<dbReference type="CDD" id="cd16922">
    <property type="entry name" value="HATPase_EvgS-ArcB-TorS-like"/>
    <property type="match status" value="1"/>
</dbReference>
<dbReference type="CDD" id="cd19410">
    <property type="entry name" value="HK9-like_sensor"/>
    <property type="match status" value="1"/>
</dbReference>
<dbReference type="eggNOG" id="COG0745">
    <property type="taxonomic scope" value="Bacteria"/>
</dbReference>
<dbReference type="SUPFAM" id="SSF47384">
    <property type="entry name" value="Homodimeric domain of signal transducing histidine kinase"/>
    <property type="match status" value="1"/>
</dbReference>
<dbReference type="Pfam" id="PF02518">
    <property type="entry name" value="HATPase_c"/>
    <property type="match status" value="1"/>
</dbReference>
<evidence type="ECO:0000256" key="10">
    <source>
        <dbReference type="SAM" id="Phobius"/>
    </source>
</evidence>
<feature type="domain" description="Histidine kinase" evidence="11">
    <location>
        <begin position="535"/>
        <end position="756"/>
    </location>
</feature>
<feature type="domain" description="HAMP" evidence="13">
    <location>
        <begin position="220"/>
        <end position="273"/>
    </location>
</feature>
<dbReference type="PROSITE" id="PS50110">
    <property type="entry name" value="RESPONSE_REGULATORY"/>
    <property type="match status" value="3"/>
</dbReference>
<dbReference type="PROSITE" id="PS50885">
    <property type="entry name" value="HAMP"/>
    <property type="match status" value="1"/>
</dbReference>
<comment type="caution">
    <text evidence="14">The sequence shown here is derived from an EMBL/GenBank/DDBJ whole genome shotgun (WGS) entry which is preliminary data.</text>
</comment>
<dbReference type="GO" id="GO:0000155">
    <property type="term" value="F:phosphorelay sensor kinase activity"/>
    <property type="evidence" value="ECO:0007669"/>
    <property type="project" value="InterPro"/>
</dbReference>
<proteinExistence type="predicted"/>
<reference evidence="14 15" key="1">
    <citation type="journal article" date="2013" name="Genome Announc.">
        <title>Draft Genome Sequence of Arcticibacter svalbardensis Strain MN12-7T, a Member of the Family Sphingobacteriaceae Isolated from an Arctic Soil Sample.</title>
        <authorList>
            <person name="Shivaji S."/>
            <person name="Ara S."/>
            <person name="Prasad S."/>
            <person name="Manasa B.P."/>
            <person name="Begum Z."/>
            <person name="Singh A."/>
            <person name="Kumar Pinnaka A."/>
        </authorList>
    </citation>
    <scope>NUCLEOTIDE SEQUENCE [LARGE SCALE GENOMIC DNA]</scope>
    <source>
        <strain evidence="14 15">MN12-7</strain>
    </source>
</reference>
<keyword evidence="10" id="KW-0812">Transmembrane</keyword>
<evidence type="ECO:0000313" key="15">
    <source>
        <dbReference type="Proteomes" id="UP000014174"/>
    </source>
</evidence>
<dbReference type="Gene3D" id="6.10.340.10">
    <property type="match status" value="1"/>
</dbReference>
<keyword evidence="9" id="KW-0175">Coiled coil</keyword>
<dbReference type="SMART" id="SM00388">
    <property type="entry name" value="HisKA"/>
    <property type="match status" value="1"/>
</dbReference>
<feature type="transmembrane region" description="Helical" evidence="10">
    <location>
        <begin position="12"/>
        <end position="31"/>
    </location>
</feature>
<dbReference type="InterPro" id="IPR005467">
    <property type="entry name" value="His_kinase_dom"/>
</dbReference>
<evidence type="ECO:0000256" key="2">
    <source>
        <dbReference type="ARBA" id="ARBA00004370"/>
    </source>
</evidence>
<evidence type="ECO:0000256" key="7">
    <source>
        <dbReference type="ARBA" id="ARBA00023012"/>
    </source>
</evidence>
<dbReference type="Pfam" id="PF00512">
    <property type="entry name" value="HisKA"/>
    <property type="match status" value="1"/>
</dbReference>
<feature type="domain" description="Response regulatory" evidence="12">
    <location>
        <begin position="941"/>
        <end position="1057"/>
    </location>
</feature>
<dbReference type="PROSITE" id="PS50109">
    <property type="entry name" value="HIS_KIN"/>
    <property type="match status" value="1"/>
</dbReference>
<feature type="coiled-coil region" evidence="9">
    <location>
        <begin position="435"/>
        <end position="511"/>
    </location>
</feature>
<dbReference type="SMART" id="SM00448">
    <property type="entry name" value="REC"/>
    <property type="match status" value="3"/>
</dbReference>
<feature type="modified residue" description="4-aspartylphosphate" evidence="8">
    <location>
        <position position="868"/>
    </location>
</feature>
<dbReference type="EC" id="2.7.13.3" evidence="3"/>
<feature type="modified residue" description="4-aspartylphosphate" evidence="8">
    <location>
        <position position="990"/>
    </location>
</feature>
<evidence type="ECO:0000256" key="8">
    <source>
        <dbReference type="PROSITE-ProRule" id="PRU00169"/>
    </source>
</evidence>
<feature type="domain" description="Response regulatory" evidence="12">
    <location>
        <begin position="819"/>
        <end position="932"/>
    </location>
</feature>
<dbReference type="Pfam" id="PF00672">
    <property type="entry name" value="HAMP"/>
    <property type="match status" value="1"/>
</dbReference>
<protein>
    <recommendedName>
        <fullName evidence="3">histidine kinase</fullName>
        <ecNumber evidence="3">2.7.13.3</ecNumber>
    </recommendedName>
</protein>
<accession>R9H4F5</accession>
<dbReference type="Gene3D" id="1.10.287.130">
    <property type="match status" value="1"/>
</dbReference>
<gene>
    <name evidence="14" type="ORF">ADIARSV_0703</name>
</gene>
<dbReference type="STRING" id="1150600.ADIARSV_0703"/>
<keyword evidence="4 8" id="KW-0597">Phosphoprotein</keyword>
<comment type="catalytic activity">
    <reaction evidence="1">
        <text>ATP + protein L-histidine = ADP + protein N-phospho-L-histidine.</text>
        <dbReference type="EC" id="2.7.13.3"/>
    </reaction>
</comment>
<feature type="modified residue" description="4-aspartylphosphate" evidence="8">
    <location>
        <position position="1139"/>
    </location>
</feature>
<dbReference type="Gene3D" id="3.30.565.10">
    <property type="entry name" value="Histidine kinase-like ATPase, C-terminal domain"/>
    <property type="match status" value="1"/>
</dbReference>
<evidence type="ECO:0000256" key="5">
    <source>
        <dbReference type="ARBA" id="ARBA00022679"/>
    </source>
</evidence>
<keyword evidence="10" id="KW-1133">Transmembrane helix</keyword>
<keyword evidence="15" id="KW-1185">Reference proteome</keyword>
<dbReference type="SMART" id="SM00304">
    <property type="entry name" value="HAMP"/>
    <property type="match status" value="1"/>
</dbReference>
<dbReference type="eggNOG" id="COG0784">
    <property type="taxonomic scope" value="Bacteria"/>
</dbReference>
<evidence type="ECO:0000313" key="14">
    <source>
        <dbReference type="EMBL" id="EOR96059.1"/>
    </source>
</evidence>
<dbReference type="InterPro" id="IPR004358">
    <property type="entry name" value="Sig_transdc_His_kin-like_C"/>
</dbReference>
<dbReference type="PANTHER" id="PTHR45339:SF1">
    <property type="entry name" value="HYBRID SIGNAL TRANSDUCTION HISTIDINE KINASE J"/>
    <property type="match status" value="1"/>
</dbReference>
<keyword evidence="10" id="KW-0472">Membrane</keyword>
<dbReference type="CDD" id="cd00082">
    <property type="entry name" value="HisKA"/>
    <property type="match status" value="1"/>
</dbReference>
<dbReference type="Pfam" id="PF05227">
    <property type="entry name" value="CHASE3"/>
    <property type="match status" value="1"/>
</dbReference>
<dbReference type="SMART" id="SM00065">
    <property type="entry name" value="GAF"/>
    <property type="match status" value="1"/>
</dbReference>
<keyword evidence="6 14" id="KW-0418">Kinase</keyword>
<dbReference type="eggNOG" id="COG4251">
    <property type="taxonomic scope" value="Bacteria"/>
</dbReference>
<dbReference type="EMBL" id="AQPN01000024">
    <property type="protein sequence ID" value="EOR96059.1"/>
    <property type="molecule type" value="Genomic_DNA"/>
</dbReference>
<dbReference type="PANTHER" id="PTHR45339">
    <property type="entry name" value="HYBRID SIGNAL TRANSDUCTION HISTIDINE KINASE J"/>
    <property type="match status" value="1"/>
</dbReference>
<dbReference type="PRINTS" id="PR00344">
    <property type="entry name" value="BCTRLSENSOR"/>
</dbReference>
<dbReference type="InterPro" id="IPR007891">
    <property type="entry name" value="CHASE3"/>
</dbReference>
<evidence type="ECO:0000256" key="3">
    <source>
        <dbReference type="ARBA" id="ARBA00012438"/>
    </source>
</evidence>
<evidence type="ECO:0000259" key="12">
    <source>
        <dbReference type="PROSITE" id="PS50110"/>
    </source>
</evidence>
<dbReference type="InterPro" id="IPR036890">
    <property type="entry name" value="HATPase_C_sf"/>
</dbReference>
<dbReference type="Pfam" id="PF00072">
    <property type="entry name" value="Response_reg"/>
    <property type="match status" value="3"/>
</dbReference>
<dbReference type="InterPro" id="IPR003660">
    <property type="entry name" value="HAMP_dom"/>
</dbReference>
<dbReference type="SUPFAM" id="SSF52172">
    <property type="entry name" value="CheY-like"/>
    <property type="match status" value="3"/>
</dbReference>
<dbReference type="FunFam" id="3.30.565.10:FF:000078">
    <property type="entry name" value="Two-component sensor histidine kinase"/>
    <property type="match status" value="1"/>
</dbReference>
<dbReference type="InterPro" id="IPR029016">
    <property type="entry name" value="GAF-like_dom_sf"/>
</dbReference>
<evidence type="ECO:0000256" key="1">
    <source>
        <dbReference type="ARBA" id="ARBA00000085"/>
    </source>
</evidence>